<dbReference type="PATRIC" id="fig|1278073.3.peg.4228"/>
<dbReference type="EMBL" id="CP004025">
    <property type="protein sequence ID" value="AGC45456.1"/>
    <property type="molecule type" value="Genomic_DNA"/>
</dbReference>
<organism evidence="3 4">
    <name type="scientific">Myxococcus stipitatus (strain DSM 14675 / JCM 12634 / Mx s8)</name>
    <dbReference type="NCBI Taxonomy" id="1278073"/>
    <lineage>
        <taxon>Bacteria</taxon>
        <taxon>Pseudomonadati</taxon>
        <taxon>Myxococcota</taxon>
        <taxon>Myxococcia</taxon>
        <taxon>Myxococcales</taxon>
        <taxon>Cystobacterineae</taxon>
        <taxon>Myxococcaceae</taxon>
        <taxon>Myxococcus</taxon>
    </lineage>
</organism>
<evidence type="ECO:0000256" key="2">
    <source>
        <dbReference type="SAM" id="Phobius"/>
    </source>
</evidence>
<sequence>MSDTKSDEKSNSTWGRDLTMVGIGIVIGAGGTVIAGHLSNGKVPVPPAMQPSTTNK</sequence>
<keyword evidence="4" id="KW-1185">Reference proteome</keyword>
<accession>L7U974</accession>
<proteinExistence type="predicted"/>
<dbReference type="AlphaFoldDB" id="L7U974"/>
<dbReference type="RefSeq" id="WP_015349716.1">
    <property type="nucleotide sequence ID" value="NC_020126.1"/>
</dbReference>
<keyword evidence="2" id="KW-1133">Transmembrane helix</keyword>
<protein>
    <submittedName>
        <fullName evidence="3">Uncharacterized protein</fullName>
    </submittedName>
</protein>
<dbReference type="STRING" id="1278073.MYSTI_04156"/>
<evidence type="ECO:0000256" key="1">
    <source>
        <dbReference type="SAM" id="MobiDB-lite"/>
    </source>
</evidence>
<dbReference type="Proteomes" id="UP000011131">
    <property type="component" value="Chromosome"/>
</dbReference>
<keyword evidence="2" id="KW-0812">Transmembrane</keyword>
<dbReference type="KEGG" id="msd:MYSTI_04156"/>
<name>L7U974_MYXSD</name>
<keyword evidence="2" id="KW-0472">Membrane</keyword>
<reference evidence="3 4" key="1">
    <citation type="journal article" date="2013" name="Genome Announc.">
        <title>Complete genome sequence of Myxococcus stipitatus strain DSM 14675, a fruiting myxobacterium.</title>
        <authorList>
            <person name="Huntley S."/>
            <person name="Kneip S."/>
            <person name="Treuner-Lange A."/>
            <person name="Sogaard-Andersen L."/>
        </authorList>
    </citation>
    <scope>NUCLEOTIDE SEQUENCE [LARGE SCALE GENOMIC DNA]</scope>
    <source>
        <strain evidence="4">DSM 14675 / JCM 12634 / Mx s8</strain>
    </source>
</reference>
<feature type="region of interest" description="Disordered" evidence="1">
    <location>
        <begin position="36"/>
        <end position="56"/>
    </location>
</feature>
<feature type="transmembrane region" description="Helical" evidence="2">
    <location>
        <begin position="20"/>
        <end position="39"/>
    </location>
</feature>
<gene>
    <name evidence="3" type="ordered locus">MYSTI_04156</name>
</gene>
<evidence type="ECO:0000313" key="3">
    <source>
        <dbReference type="EMBL" id="AGC45456.1"/>
    </source>
</evidence>
<evidence type="ECO:0000313" key="4">
    <source>
        <dbReference type="Proteomes" id="UP000011131"/>
    </source>
</evidence>
<dbReference type="HOGENOM" id="CLU_3009556_0_0_7"/>